<dbReference type="RefSeq" id="XP_067174333.1">
    <property type="nucleotide sequence ID" value="XM_067318228.1"/>
</dbReference>
<name>A0A836GSW9_9TRYP</name>
<dbReference type="EMBL" id="JAFEUZ010000036">
    <property type="protein sequence ID" value="KAG5464396.1"/>
    <property type="molecule type" value="Genomic_DNA"/>
</dbReference>
<comment type="caution">
    <text evidence="1">The sequence shown here is derived from an EMBL/GenBank/DDBJ whole genome shotgun (WGS) entry which is preliminary data.</text>
</comment>
<reference evidence="1 2" key="1">
    <citation type="submission" date="2021-03" db="EMBL/GenBank/DDBJ databases">
        <title>Leishmania (Mundinia) martiniquensis Genome sequencing and assembly.</title>
        <authorList>
            <person name="Almutairi H."/>
            <person name="Gatherer D."/>
        </authorList>
    </citation>
    <scope>NUCLEOTIDE SEQUENCE [LARGE SCALE GENOMIC DNA]</scope>
    <source>
        <strain evidence="1">LSCM1</strain>
    </source>
</reference>
<dbReference type="GeneID" id="92510740"/>
<dbReference type="AlphaFoldDB" id="A0A836GSW9"/>
<evidence type="ECO:0000313" key="1">
    <source>
        <dbReference type="EMBL" id="KAG5464396.1"/>
    </source>
</evidence>
<evidence type="ECO:0000313" key="2">
    <source>
        <dbReference type="Proteomes" id="UP000673552"/>
    </source>
</evidence>
<keyword evidence="2" id="KW-1185">Reference proteome</keyword>
<dbReference type="KEGG" id="lmat:92510740"/>
<protein>
    <submittedName>
        <fullName evidence="1">Uncharacterized protein</fullName>
    </submittedName>
</protein>
<accession>A0A836GSW9</accession>
<dbReference type="OrthoDB" id="273383at2759"/>
<proteinExistence type="predicted"/>
<organism evidence="1 2">
    <name type="scientific">Leishmania martiniquensis</name>
    <dbReference type="NCBI Taxonomy" id="1580590"/>
    <lineage>
        <taxon>Eukaryota</taxon>
        <taxon>Discoba</taxon>
        <taxon>Euglenozoa</taxon>
        <taxon>Kinetoplastea</taxon>
        <taxon>Metakinetoplastina</taxon>
        <taxon>Trypanosomatida</taxon>
        <taxon>Trypanosomatidae</taxon>
        <taxon>Leishmaniinae</taxon>
        <taxon>Leishmania</taxon>
    </lineage>
</organism>
<dbReference type="Proteomes" id="UP000673552">
    <property type="component" value="Chromosome 36"/>
</dbReference>
<sequence>MEFARRIGELAHLAHRLSRVETDEARARRLLASARSVPSVVENEDDVGLRISSSRQRARLPASAHHQTLSACAATKNQLLLRRIPLSVSLVERSWWKLECRQQQRCAPQGAVQASIDTTAGNAAGSGSSLPASSAAASPLAPALVTELEANETLSVTQSTPAASSQQLDAVILLLNLLHSVEEKRRQLLRKKEEVAQRRCRVADIKWKRFQEEFASKLRRRHRNKSDQDDARSNGDVALLQKAANTLQDRFRAAEADASLLRSSLLARSFVSARLWQLLLRKPIWRAAVMEHRRAAATVDSSAVASTSTRLLLMCLALTRLSMGVLRDYVEGRSFSRCAPRFVVSMPSRSRHSLQQRIDDSDLDRGAAQSTVVAETRAEAIDGVRSSMGPPGTNATPDGSEEDALFAILQEGQRASNCAAADLAPTKSAPRARDSAFSSAKRKRHPGRVASMRWIPPHSARVVPLVSETLALHCLILPELNVPLLLQLGCASELAHLCVTLQRLASGVLALAPQQPPSHADHKDIDSSLQRTLHDLEDAIMMVGHRVKKHLVSDQDMHHPNDAVAAQTPEQLKPLDAARLAVQLHMLRLLPVEDAHAVFLLSRLLRNMFPELRTRTSRMLREKARESSLLAFATRAHRMKLSAEHGRRGAEGYVLGTIVQQARLQQRQLAMALREQHISEVHVQELGTLARSLPSSELVRLIQLCARHARSSRLSQQPRRASSAEALDTSVTGCLFLAEALLISGALQTTPGQPDPLSLQELAILWDAAALLFPLVRARRAQQFVSSANRSRPSPAALTESIIWATFSEHILVTVNGALAQRLQNLERQRQHEPTAMRRARVTGGKKAVSDTVIAENEAVLTDSQVTADALASLASGVLEYAEHDESITAHVGTVPTHSFSLPVQNSVRVLARLLQELLLHDRQLWHSLRILPAIQRNAVESQLVRCFQTMDVMDATTTRALHALRQRSQVEY</sequence>
<gene>
    <name evidence="1" type="ORF">LSCM1_00580</name>
</gene>